<dbReference type="Proteomes" id="UP000030752">
    <property type="component" value="Unassembled WGS sequence"/>
</dbReference>
<protein>
    <submittedName>
        <fullName evidence="2">Uncharacterized protein</fullName>
    </submittedName>
</protein>
<feature type="compositionally biased region" description="Acidic residues" evidence="1">
    <location>
        <begin position="1"/>
        <end position="10"/>
    </location>
</feature>
<reference evidence="2 3" key="1">
    <citation type="submission" date="2013-03" db="EMBL/GenBank/DDBJ databases">
        <title>The Genome Sequence of Phialophora europaea CBS 101466.</title>
        <authorList>
            <consortium name="The Broad Institute Genomics Platform"/>
            <person name="Cuomo C."/>
            <person name="de Hoog S."/>
            <person name="Gorbushina A."/>
            <person name="Walker B."/>
            <person name="Young S.K."/>
            <person name="Zeng Q."/>
            <person name="Gargeya S."/>
            <person name="Fitzgerald M."/>
            <person name="Haas B."/>
            <person name="Abouelleil A."/>
            <person name="Allen A.W."/>
            <person name="Alvarado L."/>
            <person name="Arachchi H.M."/>
            <person name="Berlin A.M."/>
            <person name="Chapman S.B."/>
            <person name="Gainer-Dewar J."/>
            <person name="Goldberg J."/>
            <person name="Griggs A."/>
            <person name="Gujja S."/>
            <person name="Hansen M."/>
            <person name="Howarth C."/>
            <person name="Imamovic A."/>
            <person name="Ireland A."/>
            <person name="Larimer J."/>
            <person name="McCowan C."/>
            <person name="Murphy C."/>
            <person name="Pearson M."/>
            <person name="Poon T.W."/>
            <person name="Priest M."/>
            <person name="Roberts A."/>
            <person name="Saif S."/>
            <person name="Shea T."/>
            <person name="Sisk P."/>
            <person name="Sykes S."/>
            <person name="Wortman J."/>
            <person name="Nusbaum C."/>
            <person name="Birren B."/>
        </authorList>
    </citation>
    <scope>NUCLEOTIDE SEQUENCE [LARGE SCALE GENOMIC DNA]</scope>
    <source>
        <strain evidence="2 3">CBS 101466</strain>
    </source>
</reference>
<feature type="compositionally biased region" description="Basic and acidic residues" evidence="1">
    <location>
        <begin position="20"/>
        <end position="31"/>
    </location>
</feature>
<gene>
    <name evidence="2" type="ORF">HMPREF1541_01240</name>
</gene>
<dbReference type="VEuPathDB" id="FungiDB:HMPREF1541_01240"/>
<evidence type="ECO:0000313" key="3">
    <source>
        <dbReference type="Proteomes" id="UP000030752"/>
    </source>
</evidence>
<dbReference type="HOGENOM" id="CLU_1250629_0_0_1"/>
<dbReference type="RefSeq" id="XP_008711762.1">
    <property type="nucleotide sequence ID" value="XM_008713540.1"/>
</dbReference>
<proteinExistence type="predicted"/>
<feature type="compositionally biased region" description="Basic and acidic residues" evidence="1">
    <location>
        <begin position="80"/>
        <end position="103"/>
    </location>
</feature>
<evidence type="ECO:0000313" key="2">
    <source>
        <dbReference type="EMBL" id="ETN47050.1"/>
    </source>
</evidence>
<dbReference type="AlphaFoldDB" id="W2SEJ8"/>
<evidence type="ECO:0000256" key="1">
    <source>
        <dbReference type="SAM" id="MobiDB-lite"/>
    </source>
</evidence>
<feature type="compositionally biased region" description="Basic and acidic residues" evidence="1">
    <location>
        <begin position="119"/>
        <end position="132"/>
    </location>
</feature>
<accession>W2SEJ8</accession>
<sequence length="221" mass="25061">MSQLAEDLDDMNLGSAGQKYDPHDPYDDHEFHRTKRAERRQEGKADSAAQVSDKPLSARSSAQGSCHTGEERASCAQGTKHSERVSRCEETQRSSDTCVDKSTQRASQYTYAPSPQVKESAKHIEDFSKDPVSDLPTCSEDLREIQNIKAKRARRERRGLTRSELYHRLDNAKSDKEYRALAAEVDRRKTVERLVGFIGGTRSSDKRTREYLGDAGWHKSR</sequence>
<feature type="compositionally biased region" description="Polar residues" evidence="1">
    <location>
        <begin position="104"/>
        <end position="113"/>
    </location>
</feature>
<dbReference type="GeneID" id="19968579"/>
<name>W2SEJ8_CYPE1</name>
<feature type="region of interest" description="Disordered" evidence="1">
    <location>
        <begin position="1"/>
        <end position="138"/>
    </location>
</feature>
<dbReference type="InParanoid" id="W2SEJ8"/>
<dbReference type="EMBL" id="KB822711">
    <property type="protein sequence ID" value="ETN47050.1"/>
    <property type="molecule type" value="Genomic_DNA"/>
</dbReference>
<keyword evidence="3" id="KW-1185">Reference proteome</keyword>
<organism evidence="2 3">
    <name type="scientific">Cyphellophora europaea (strain CBS 101466)</name>
    <name type="common">Phialophora europaea</name>
    <dbReference type="NCBI Taxonomy" id="1220924"/>
    <lineage>
        <taxon>Eukaryota</taxon>
        <taxon>Fungi</taxon>
        <taxon>Dikarya</taxon>
        <taxon>Ascomycota</taxon>
        <taxon>Pezizomycotina</taxon>
        <taxon>Eurotiomycetes</taxon>
        <taxon>Chaetothyriomycetidae</taxon>
        <taxon>Chaetothyriales</taxon>
        <taxon>Cyphellophoraceae</taxon>
        <taxon>Cyphellophora</taxon>
    </lineage>
</organism>